<dbReference type="InterPro" id="IPR011050">
    <property type="entry name" value="Pectin_lyase_fold/virulence"/>
</dbReference>
<dbReference type="Proteomes" id="UP000460650">
    <property type="component" value="Unassembled WGS sequence"/>
</dbReference>
<protein>
    <submittedName>
        <fullName evidence="3">Autotransporter outer membrane beta-barrel domain-containing protein</fullName>
    </submittedName>
</protein>
<dbReference type="Gene3D" id="2.160.20.20">
    <property type="match status" value="5"/>
</dbReference>
<dbReference type="InterPro" id="IPR043990">
    <property type="entry name" value="AC_1"/>
</dbReference>
<reference evidence="3 4" key="1">
    <citation type="submission" date="2019-09" db="EMBL/GenBank/DDBJ databases">
        <title>Taxonomic organization of the family Brucellaceae based on a phylogenomic approach.</title>
        <authorList>
            <person name="Leclercq S."/>
            <person name="Cloeckaert A."/>
            <person name="Zygmunt M.S."/>
        </authorList>
    </citation>
    <scope>NUCLEOTIDE SEQUENCE [LARGE SCALE GENOMIC DNA]</scope>
    <source>
        <strain evidence="3 4">TA93</strain>
    </source>
</reference>
<dbReference type="InterPro" id="IPR036709">
    <property type="entry name" value="Autotransporte_beta_dom_sf"/>
</dbReference>
<proteinExistence type="predicted"/>
<accession>A0A7V7VX78</accession>
<dbReference type="InterPro" id="IPR005546">
    <property type="entry name" value="Autotransporte_beta"/>
</dbReference>
<name>A0A7V7VX78_9HYPH</name>
<sequence>MLTGGAATTQIGGGGGGGAGAIVTGSGASLLNAAGATIIGGEGGGGGINYNGSGIVGGGGTGGDGVVVNDYASFTNQGSIVGGAGAASTENDNGGFGGSGLRLGTGTHVVNAGSIASGTSEHANGQGDAVDIVGNDNIFEIWFGSNISGNVVVAQYTSGNILGWGGDTDSTFDVSTIGNQYLGFQGYRKSGKSTWTLTGSGTFDGDITIADGTLSVGSNGSLGAATNALTLTGGTLLLTGNLDNNRDVHMEGAGTIDTNGYNSTFGGTFDGAGKLTKAGTGTLILTDNNTYTGGTVISAGTLQIGDGGNTGLITGDVTNNGALVFNRTGTLDFSGAISGTGGVQKLGAGTLTLTGTSSYTGGTEISGGILQIGAGGVSGSIAGDVTNDGKLVFNRSDIYTFGDKISGTGSVQQMGGGTLTLSGTNSYTGGTEISGGILSVNSDDNLGKASGGLTFNGGTLQLGGAFNSTRLVHLTGAGTINTNGHSGTFSGGFDGTGKLTKAGAGTLTLSGTNSYTGGTEISGGILSVNSDGNLGNASGGLTFNGGTLQLGGAFNSTRLVHLTGAGTINTNGNNAAFSGIFDGTGKLTKAGNGTLTLSHANTYTGGTEISGGILSVSTDGNLGDASGDLTFDGGTLQLDSAFNSARLVHLTGAGTIDTHGNNAAFSGIFDGTGKLTKAGDGTLTLSGQNTYSGGTDITGGVLSISADDNLGDGGAVLIDNGTLQLTAGMASSRGVTLGTNGGTIETAAATSSTFSGVMDGTGLFTKTGDGTLILTGANTYTGGTTISSGTLQIGDGGGSGSIQGNVANNGTLAFNRSNALDFSGVISGSGTINQFGAGSLTLSGDSSAFTGMTNVNAGELVVSGKLGNNTSTLQVASGASLAGSGTIGGNTTIADGATLIGAANQMLTFNGNLSLGATSVVSVTYGSNARPFFNVQGDLALGGQINVTDFDSNSAGVYRVFSYGGALSGTISVGSLPAGVNPGEVSVQTTANAVNLINAHGATLNFWDGDNGHDNSQLDGGDGTWNAVNDNWTGADYSLNGPWATGGFAIFGGAKGKVTVDDSNGAVSAAGMQFMTDGYEIMGAALTLAPSAESPDDMPSIRVGDGSLDDDSKKATISAKLQGSDGMNKTGLGTLILTGDNSYTGGTLVTGGKLQLGDGGSSGSVQGEINLGSTASSAGTLAIKRSGTVEVANEITGTGHVEILGTGTVDLTGSNSYLSGTLIKDGSTLIVSEDDNLGVVGNGVELESGSTLRFKTAFDSDHNYVMADGGGKIEAAGTNTNKITTAITGSGSLTKVGTGTLVLAGDSNYAGGTIVSDGTLQIGDGNNKGRVDGAITNNGIVAFNRSDDVAMSNVISGTGSVKQVGSGVLTLSGNNTYLGGTTVSAGVLKVATDGNLGNAAGALTIDGGTFGNTGAIATGRSVTVTANGGTVQTDADLTLTGAFDASAATSGWHKKGASDLIFDTSATGDVGSAAIDAGTVTVKGSMNGDYAINSGGILNVSGTQNGNVNVNDGGMLTGSGIVDRNVTVADNGILQGASGTTLTINGNLDLNANSQMNVSLGMSSQTALFDVHGNLTLAGTLNITDAGGFGAGYYHLISYQGNLTDNTLVIGGTPAGTDPSRIWVDTSVDHQVNLASATGVRLNIWDGGDPASKNNGRIDGGDGDWDAANFNWTDNQEKVNGKYDQGSFAVFMGKAGTVRIDDSKGSISAAGLQFATDGYRLTGAALNLDNADQSIIRVGDGSAAGKAITATIEVELQGSKGINKTDYGTLILTGANHYTGGTTVTGGVLQIGSGGTTGSIDGNVNLTGDAYGRGTLAFDRSDAVTFAGNISGVGNVVQKGDGTTTFTGDNSYAGGLTVEKGRAQAGVAGHAFGTGTLKVKAGARADLNGFDTTVGGLAAFDASGAAGDGDITLGSGKLTVEQGFDSRFSGVISGTGDFAKTGSGVLTLSTASTYTGATAIDGGSLKQGASGVFNASSSGYTVGANGTLDLGGFDTTLASLSNAGLITSGVDTAGTTLTVAGNYAGNGGTVVINTVLGDDSSKTDRLKVGGDTSGTTNLKVVNRGGIGGQTVNGIEVVDVAGQSNGTFSLVSDYTTKDGQKAVVGGAYAYTLQQGPAKGNKDGNWYLTSQLTNPTKPVDPNNPGNPRYSAGVPVYQGYAENMQALNKLPTLQERVGDRYWTGRNGNGQTNGAMVDNRGIWARIEGAHNRLEPQSVTGAKQDINTFIMQAGVDGQFYEDENGRLIAGITGQYGTAHARSSALSGDGTTSTNAWSLGATATWYGNNGFYVDAQGQMSWFDNDLNSDTANAGLANDTKAYGYAMSVEAGQRVAIDEHWSLTPQAQLMWSSLDADAFHDIWGSRVHMQNGDSLVGRLGLAASYADSFTGSDGLLANTSVYGVANLYQSFLGGMRINVAGVDIDTDNDRTWAGIGAGGTYSWADNKYAVYGEGSINTSLNHFADSYALKGTVGFKVKW</sequence>
<dbReference type="PANTHER" id="PTHR35037:SF3">
    <property type="entry name" value="C-TERMINAL REGION OF AIDA-LIKE PROTEIN"/>
    <property type="match status" value="1"/>
</dbReference>
<evidence type="ECO:0000313" key="4">
    <source>
        <dbReference type="Proteomes" id="UP000460650"/>
    </source>
</evidence>
<dbReference type="GO" id="GO:0019867">
    <property type="term" value="C:outer membrane"/>
    <property type="evidence" value="ECO:0007669"/>
    <property type="project" value="InterPro"/>
</dbReference>
<dbReference type="PANTHER" id="PTHR35037">
    <property type="entry name" value="C-TERMINAL REGION OF AIDA-LIKE PROTEIN"/>
    <property type="match status" value="1"/>
</dbReference>
<dbReference type="InterPro" id="IPR013425">
    <property type="entry name" value="Autotrns_rpt"/>
</dbReference>
<dbReference type="Pfam" id="PF12951">
    <property type="entry name" value="PATR"/>
    <property type="match status" value="16"/>
</dbReference>
<evidence type="ECO:0000256" key="1">
    <source>
        <dbReference type="ARBA" id="ARBA00022729"/>
    </source>
</evidence>
<dbReference type="Gene3D" id="2.40.128.130">
    <property type="entry name" value="Autotransporter beta-domain"/>
    <property type="match status" value="1"/>
</dbReference>
<dbReference type="SMART" id="SM00869">
    <property type="entry name" value="Autotransporter"/>
    <property type="match status" value="1"/>
</dbReference>
<dbReference type="PROSITE" id="PS51208">
    <property type="entry name" value="AUTOTRANSPORTER"/>
    <property type="match status" value="1"/>
</dbReference>
<evidence type="ECO:0000259" key="2">
    <source>
        <dbReference type="PROSITE" id="PS51208"/>
    </source>
</evidence>
<gene>
    <name evidence="3" type="ORF">F9K94_07835</name>
</gene>
<comment type="caution">
    <text evidence="3">The sequence shown here is derived from an EMBL/GenBank/DDBJ whole genome shotgun (WGS) entry which is preliminary data.</text>
</comment>
<dbReference type="SUPFAM" id="SSF51126">
    <property type="entry name" value="Pectin lyase-like"/>
    <property type="match status" value="6"/>
</dbReference>
<dbReference type="EMBL" id="WBVY01000002">
    <property type="protein sequence ID" value="KAB2658505.1"/>
    <property type="molecule type" value="Genomic_DNA"/>
</dbReference>
<feature type="domain" description="Autotransporter" evidence="2">
    <location>
        <begin position="2191"/>
        <end position="2472"/>
    </location>
</feature>
<dbReference type="NCBIfam" id="TIGR01414">
    <property type="entry name" value="autotrans_barl"/>
    <property type="match status" value="1"/>
</dbReference>
<dbReference type="CDD" id="cd01344">
    <property type="entry name" value="PL2_Passenger_AT"/>
    <property type="match status" value="1"/>
</dbReference>
<organism evidence="3 4">
    <name type="scientific">Brucella tritici</name>
    <dbReference type="NCBI Taxonomy" id="94626"/>
    <lineage>
        <taxon>Bacteria</taxon>
        <taxon>Pseudomonadati</taxon>
        <taxon>Pseudomonadota</taxon>
        <taxon>Alphaproteobacteria</taxon>
        <taxon>Hyphomicrobiales</taxon>
        <taxon>Brucellaceae</taxon>
        <taxon>Brucella/Ochrobactrum group</taxon>
        <taxon>Brucella</taxon>
    </lineage>
</organism>
<dbReference type="Pfam" id="PF18883">
    <property type="entry name" value="AC_1"/>
    <property type="match status" value="1"/>
</dbReference>
<dbReference type="InterPro" id="IPR006315">
    <property type="entry name" value="OM_autotransptr_brl_dom"/>
</dbReference>
<dbReference type="NCBIfam" id="TIGR02601">
    <property type="entry name" value="autotrns_rpt"/>
    <property type="match status" value="15"/>
</dbReference>
<dbReference type="InterPro" id="IPR012332">
    <property type="entry name" value="Autotransporter_pectin_lyase_C"/>
</dbReference>
<dbReference type="InterPro" id="IPR051551">
    <property type="entry name" value="Autotransporter_adhesion"/>
</dbReference>
<dbReference type="SUPFAM" id="SSF103515">
    <property type="entry name" value="Autotransporter"/>
    <property type="match status" value="1"/>
</dbReference>
<keyword evidence="1" id="KW-0732">Signal</keyword>
<evidence type="ECO:0000313" key="3">
    <source>
        <dbReference type="EMBL" id="KAB2658505.1"/>
    </source>
</evidence>